<dbReference type="GO" id="GO:0005886">
    <property type="term" value="C:plasma membrane"/>
    <property type="evidence" value="ECO:0007669"/>
    <property type="project" value="UniProtKB-SubCell"/>
</dbReference>
<feature type="transmembrane region" description="Helical" evidence="8">
    <location>
        <begin position="15"/>
        <end position="35"/>
    </location>
</feature>
<dbReference type="EMBL" id="CP021431">
    <property type="protein sequence ID" value="ARU01204.1"/>
    <property type="molecule type" value="Genomic_DNA"/>
</dbReference>
<keyword evidence="5 8" id="KW-1133">Transmembrane helix</keyword>
<gene>
    <name evidence="9" type="ORF">LOKVESSMR4R_01891</name>
</gene>
<evidence type="ECO:0000313" key="9">
    <source>
        <dbReference type="EMBL" id="ARU01204.1"/>
    </source>
</evidence>
<keyword evidence="3" id="KW-1003">Cell membrane</keyword>
<dbReference type="RefSeq" id="WP_087207823.1">
    <property type="nucleotide sequence ID" value="NZ_CP021431.1"/>
</dbReference>
<evidence type="ECO:0000256" key="4">
    <source>
        <dbReference type="ARBA" id="ARBA00022692"/>
    </source>
</evidence>
<comment type="subcellular location">
    <subcellularLocation>
        <location evidence="1">Cell membrane</location>
        <topology evidence="1">Single-pass membrane protein</topology>
    </subcellularLocation>
    <subcellularLocation>
        <location evidence="7">Cell membrane</location>
        <topology evidence="7">Single-pass type II membrane protein</topology>
    </subcellularLocation>
</comment>
<sequence>MRLAPPPRAKPEPTIALINVVFLMLVFFLIAGQVAQPLERDMQLVDADIAAARVPDDALVVLADGTLLWRAEVTTPAAFAAAQADQSGGLRLLPDRNLPARELIALAAALRSATGQDLRLVTQTGLAP</sequence>
<dbReference type="GO" id="GO:0022857">
    <property type="term" value="F:transmembrane transporter activity"/>
    <property type="evidence" value="ECO:0007669"/>
    <property type="project" value="InterPro"/>
</dbReference>
<dbReference type="AlphaFoldDB" id="A0A1Y0EC65"/>
<evidence type="ECO:0000313" key="10">
    <source>
        <dbReference type="Proteomes" id="UP000195273"/>
    </source>
</evidence>
<dbReference type="InterPro" id="IPR003400">
    <property type="entry name" value="ExbD"/>
</dbReference>
<evidence type="ECO:0000256" key="3">
    <source>
        <dbReference type="ARBA" id="ARBA00022475"/>
    </source>
</evidence>
<keyword evidence="10" id="KW-1185">Reference proteome</keyword>
<evidence type="ECO:0000256" key="1">
    <source>
        <dbReference type="ARBA" id="ARBA00004162"/>
    </source>
</evidence>
<comment type="similarity">
    <text evidence="2 7">Belongs to the ExbD/TolR family.</text>
</comment>
<dbReference type="OrthoDB" id="8479787at2"/>
<keyword evidence="6 8" id="KW-0472">Membrane</keyword>
<evidence type="ECO:0000256" key="2">
    <source>
        <dbReference type="ARBA" id="ARBA00005811"/>
    </source>
</evidence>
<keyword evidence="7" id="KW-0813">Transport</keyword>
<evidence type="ECO:0000256" key="8">
    <source>
        <dbReference type="SAM" id="Phobius"/>
    </source>
</evidence>
<keyword evidence="7" id="KW-0653">Protein transport</keyword>
<dbReference type="Proteomes" id="UP000195273">
    <property type="component" value="Chromosome"/>
</dbReference>
<name>A0A1Y0EC65_9RHOB</name>
<dbReference type="Pfam" id="PF02472">
    <property type="entry name" value="ExbD"/>
    <property type="match status" value="1"/>
</dbReference>
<evidence type="ECO:0000256" key="5">
    <source>
        <dbReference type="ARBA" id="ARBA00022989"/>
    </source>
</evidence>
<dbReference type="KEGG" id="lvs:LOKVESSMR4R_01891"/>
<organism evidence="9 10">
    <name type="scientific">Yoonia vestfoldensis</name>
    <dbReference type="NCBI Taxonomy" id="245188"/>
    <lineage>
        <taxon>Bacteria</taxon>
        <taxon>Pseudomonadati</taxon>
        <taxon>Pseudomonadota</taxon>
        <taxon>Alphaproteobacteria</taxon>
        <taxon>Rhodobacterales</taxon>
        <taxon>Paracoccaceae</taxon>
        <taxon>Yoonia</taxon>
    </lineage>
</organism>
<protein>
    <submittedName>
        <fullName evidence="9">Biopolymer transporter ExbD</fullName>
    </submittedName>
</protein>
<evidence type="ECO:0000256" key="6">
    <source>
        <dbReference type="ARBA" id="ARBA00023136"/>
    </source>
</evidence>
<keyword evidence="4 7" id="KW-0812">Transmembrane</keyword>
<dbReference type="GO" id="GO:0015031">
    <property type="term" value="P:protein transport"/>
    <property type="evidence" value="ECO:0007669"/>
    <property type="project" value="UniProtKB-KW"/>
</dbReference>
<reference evidence="9 10" key="1">
    <citation type="submission" date="2017-05" db="EMBL/GenBank/DDBJ databases">
        <title>Genome Sequence of Loktanella vestfoldensis Strain SMR4r Isolated from a Culture of the Diatom Skeletonema marinoi.</title>
        <authorList>
            <person name="Topel M."/>
            <person name="Pinder M.I.M."/>
            <person name="Johansson O.N."/>
            <person name="Kourtchenko O."/>
            <person name="Godhe A."/>
            <person name="Clarke A.K."/>
        </authorList>
    </citation>
    <scope>NUCLEOTIDE SEQUENCE [LARGE SCALE GENOMIC DNA]</scope>
    <source>
        <strain evidence="9 10">SMR4r</strain>
    </source>
</reference>
<accession>A0A1Y0EC65</accession>
<evidence type="ECO:0000256" key="7">
    <source>
        <dbReference type="RuleBase" id="RU003879"/>
    </source>
</evidence>
<proteinExistence type="inferred from homology"/>